<dbReference type="GO" id="GO:0090575">
    <property type="term" value="C:RNA polymerase II transcription regulator complex"/>
    <property type="evidence" value="ECO:0007669"/>
    <property type="project" value="TreeGrafter"/>
</dbReference>
<dbReference type="EMBL" id="LWDP01000055">
    <property type="protein sequence ID" value="ORD93678.1"/>
    <property type="molecule type" value="Genomic_DNA"/>
</dbReference>
<evidence type="ECO:0000313" key="8">
    <source>
        <dbReference type="Proteomes" id="UP000192639"/>
    </source>
</evidence>
<evidence type="ECO:0000256" key="1">
    <source>
        <dbReference type="ARBA" id="ARBA00010940"/>
    </source>
</evidence>
<comment type="subcellular location">
    <subcellularLocation>
        <location evidence="5">Nucleus</location>
    </subcellularLocation>
</comment>
<dbReference type="Proteomes" id="UP000192639">
    <property type="component" value="Unassembled WGS sequence"/>
</dbReference>
<dbReference type="AlphaFoldDB" id="A0A1Y1S5H6"/>
<reference evidence="7 8" key="1">
    <citation type="journal article" date="2017" name="Environ. Microbiol.">
        <title>Decay of the glycolytic pathway and adaptation to intranuclear parasitism within Enterocytozoonidae microsporidia.</title>
        <authorList>
            <person name="Wiredu Boakye D."/>
            <person name="Jaroenlak P."/>
            <person name="Prachumwat A."/>
            <person name="Williams T.A."/>
            <person name="Bateman K.S."/>
            <person name="Itsathitphaisarn O."/>
            <person name="Sritunyalucksana K."/>
            <person name="Paszkiewicz K.H."/>
            <person name="Moore K.A."/>
            <person name="Stentiford G.D."/>
            <person name="Williams B.A."/>
        </authorList>
    </citation>
    <scope>NUCLEOTIDE SEQUENCE [LARGE SCALE GENOMIC DNA]</scope>
    <source>
        <strain evidence="7 8">GB1</strain>
    </source>
</reference>
<keyword evidence="2 5" id="KW-0805">Transcription regulation</keyword>
<dbReference type="VEuPathDB" id="MicrosporidiaDB:ECANGB1_1762"/>
<dbReference type="GO" id="GO:0000981">
    <property type="term" value="F:DNA-binding transcription factor activity, RNA polymerase II-specific"/>
    <property type="evidence" value="ECO:0007669"/>
    <property type="project" value="TreeGrafter"/>
</dbReference>
<name>A0A1Y1S5H6_9MICR</name>
<dbReference type="PANTHER" id="PTHR12081">
    <property type="entry name" value="TRANSCRIPTION FACTOR E2F"/>
    <property type="match status" value="1"/>
</dbReference>
<dbReference type="GO" id="GO:0000978">
    <property type="term" value="F:RNA polymerase II cis-regulatory region sequence-specific DNA binding"/>
    <property type="evidence" value="ECO:0007669"/>
    <property type="project" value="InterPro"/>
</dbReference>
<accession>A0A1Y1S5H6</accession>
<dbReference type="Pfam" id="PF02319">
    <property type="entry name" value="WHD_E2F_TDP"/>
    <property type="match status" value="1"/>
</dbReference>
<evidence type="ECO:0000313" key="7">
    <source>
        <dbReference type="EMBL" id="ORD93678.1"/>
    </source>
</evidence>
<organism evidence="7 8">
    <name type="scientific">Enterospora canceri</name>
    <dbReference type="NCBI Taxonomy" id="1081671"/>
    <lineage>
        <taxon>Eukaryota</taxon>
        <taxon>Fungi</taxon>
        <taxon>Fungi incertae sedis</taxon>
        <taxon>Microsporidia</taxon>
        <taxon>Enterocytozoonidae</taxon>
        <taxon>Enterospora</taxon>
    </lineage>
</organism>
<keyword evidence="8" id="KW-1185">Reference proteome</keyword>
<dbReference type="SUPFAM" id="SSF46785">
    <property type="entry name" value="Winged helix' DNA-binding domain"/>
    <property type="match status" value="1"/>
</dbReference>
<protein>
    <submittedName>
        <fullName evidence="7">E2F3</fullName>
    </submittedName>
</protein>
<evidence type="ECO:0000256" key="2">
    <source>
        <dbReference type="ARBA" id="ARBA00023015"/>
    </source>
</evidence>
<dbReference type="InterPro" id="IPR036390">
    <property type="entry name" value="WH_DNA-bd_sf"/>
</dbReference>
<comment type="caution">
    <text evidence="7">The sequence shown here is derived from an EMBL/GenBank/DDBJ whole genome shotgun (WGS) entry which is preliminary data.</text>
</comment>
<evidence type="ECO:0000256" key="3">
    <source>
        <dbReference type="ARBA" id="ARBA00023125"/>
    </source>
</evidence>
<gene>
    <name evidence="7" type="primary">E2F3</name>
    <name evidence="7" type="ORF">ECANGB1_1762</name>
</gene>
<comment type="similarity">
    <text evidence="1 5">Belongs to the E2F/DP family.</text>
</comment>
<dbReference type="OrthoDB" id="1743261at2759"/>
<dbReference type="SMART" id="SM01372">
    <property type="entry name" value="E2F_TDP"/>
    <property type="match status" value="1"/>
</dbReference>
<sequence>MKAHEAPTSSRRDENSLYSLTKRFVKLLWESPDHAISITTAASMLNVVKRRVYDITNVLESIDLLRNGT</sequence>
<dbReference type="InterPro" id="IPR003316">
    <property type="entry name" value="E2F_WHTH_DNA-bd_dom"/>
</dbReference>
<dbReference type="PANTHER" id="PTHR12081:SF18">
    <property type="entry name" value="TRANSCRIPTION FACTOR E2F2-RELATED"/>
    <property type="match status" value="1"/>
</dbReference>
<dbReference type="InterPro" id="IPR015633">
    <property type="entry name" value="E2F"/>
</dbReference>
<evidence type="ECO:0000256" key="5">
    <source>
        <dbReference type="RuleBase" id="RU003796"/>
    </source>
</evidence>
<keyword evidence="3 5" id="KW-0238">DNA-binding</keyword>
<dbReference type="Gene3D" id="1.10.10.10">
    <property type="entry name" value="Winged helix-like DNA-binding domain superfamily/Winged helix DNA-binding domain"/>
    <property type="match status" value="1"/>
</dbReference>
<feature type="domain" description="E2F/DP family winged-helix DNA-binding" evidence="6">
    <location>
        <begin position="12"/>
        <end position="68"/>
    </location>
</feature>
<dbReference type="InterPro" id="IPR036388">
    <property type="entry name" value="WH-like_DNA-bd_sf"/>
</dbReference>
<evidence type="ECO:0000256" key="4">
    <source>
        <dbReference type="ARBA" id="ARBA00023163"/>
    </source>
</evidence>
<proteinExistence type="inferred from homology"/>
<keyword evidence="5" id="KW-0539">Nucleus</keyword>
<evidence type="ECO:0000259" key="6">
    <source>
        <dbReference type="SMART" id="SM01372"/>
    </source>
</evidence>
<keyword evidence="4 5" id="KW-0804">Transcription</keyword>